<name>A0A932MLY6_UNCTE</name>
<gene>
    <name evidence="2" type="ORF">HYZ11_05605</name>
</gene>
<sequence>MPVQTIPLDWLSISGLVAGIVSVLLGVVAIALSVAFFYFGQKGEREASVALEGIRSQTKTLADISRQQLRELTGIIGQQTRPPETMAEIMSQLGPLMRELAASQRNGLIEPEQPNRVVTGEIIRGHNVPLLQNEVDRNILRESALSMYLAVYYYASCANFFAQGDLPSENEYQEGSLYHRFVRQLLDLSAADVMLITGALNQWAQREQSFVTGNRLFQIFGTQGNLVANLVRNSRQQFEARQNPPTQS</sequence>
<feature type="transmembrane region" description="Helical" evidence="1">
    <location>
        <begin position="12"/>
        <end position="39"/>
    </location>
</feature>
<evidence type="ECO:0000313" key="2">
    <source>
        <dbReference type="EMBL" id="MBI3127060.1"/>
    </source>
</evidence>
<accession>A0A932MLY6</accession>
<dbReference type="Proteomes" id="UP000782312">
    <property type="component" value="Unassembled WGS sequence"/>
</dbReference>
<comment type="caution">
    <text evidence="2">The sequence shown here is derived from an EMBL/GenBank/DDBJ whole genome shotgun (WGS) entry which is preliminary data.</text>
</comment>
<reference evidence="2" key="1">
    <citation type="submission" date="2020-07" db="EMBL/GenBank/DDBJ databases">
        <title>Huge and variable diversity of episymbiotic CPR bacteria and DPANN archaea in groundwater ecosystems.</title>
        <authorList>
            <person name="He C.Y."/>
            <person name="Keren R."/>
            <person name="Whittaker M."/>
            <person name="Farag I.F."/>
            <person name="Doudna J."/>
            <person name="Cate J.H.D."/>
            <person name="Banfield J.F."/>
        </authorList>
    </citation>
    <scope>NUCLEOTIDE SEQUENCE</scope>
    <source>
        <strain evidence="2">NC_groundwater_763_Ag_S-0.2um_68_21</strain>
    </source>
</reference>
<keyword evidence="1" id="KW-0812">Transmembrane</keyword>
<evidence type="ECO:0000256" key="1">
    <source>
        <dbReference type="SAM" id="Phobius"/>
    </source>
</evidence>
<evidence type="ECO:0000313" key="3">
    <source>
        <dbReference type="Proteomes" id="UP000782312"/>
    </source>
</evidence>
<dbReference type="AlphaFoldDB" id="A0A932MLY6"/>
<organism evidence="2 3">
    <name type="scientific">Tectimicrobiota bacterium</name>
    <dbReference type="NCBI Taxonomy" id="2528274"/>
    <lineage>
        <taxon>Bacteria</taxon>
        <taxon>Pseudomonadati</taxon>
        <taxon>Nitrospinota/Tectimicrobiota group</taxon>
        <taxon>Candidatus Tectimicrobiota</taxon>
    </lineage>
</organism>
<proteinExistence type="predicted"/>
<keyword evidence="1" id="KW-1133">Transmembrane helix</keyword>
<dbReference type="EMBL" id="JACPUR010000014">
    <property type="protein sequence ID" value="MBI3127060.1"/>
    <property type="molecule type" value="Genomic_DNA"/>
</dbReference>
<protein>
    <submittedName>
        <fullName evidence="2">Uncharacterized protein</fullName>
    </submittedName>
</protein>
<keyword evidence="1" id="KW-0472">Membrane</keyword>